<keyword evidence="3" id="KW-1185">Reference proteome</keyword>
<protein>
    <recommendedName>
        <fullName evidence="4">DUF4384 domain-containing protein</fullName>
    </recommendedName>
</protein>
<dbReference type="RefSeq" id="WP_204911912.1">
    <property type="nucleotide sequence ID" value="NZ_BAAAYR010000001.1"/>
</dbReference>
<gene>
    <name evidence="2" type="ORF">GCM10022197_10590</name>
</gene>
<reference evidence="3" key="1">
    <citation type="journal article" date="2019" name="Int. J. Syst. Evol. Microbiol.">
        <title>The Global Catalogue of Microorganisms (GCM) 10K type strain sequencing project: providing services to taxonomists for standard genome sequencing and annotation.</title>
        <authorList>
            <consortium name="The Broad Institute Genomics Platform"/>
            <consortium name="The Broad Institute Genome Sequencing Center for Infectious Disease"/>
            <person name="Wu L."/>
            <person name="Ma J."/>
        </authorList>
    </citation>
    <scope>NUCLEOTIDE SEQUENCE [LARGE SCALE GENOMIC DNA]</scope>
    <source>
        <strain evidence="3">JCM 16540</strain>
    </source>
</reference>
<evidence type="ECO:0000256" key="1">
    <source>
        <dbReference type="SAM" id="MobiDB-lite"/>
    </source>
</evidence>
<comment type="caution">
    <text evidence="2">The sequence shown here is derived from an EMBL/GenBank/DDBJ whole genome shotgun (WGS) entry which is preliminary data.</text>
</comment>
<organism evidence="2 3">
    <name type="scientific">Microlunatus spumicola</name>
    <dbReference type="NCBI Taxonomy" id="81499"/>
    <lineage>
        <taxon>Bacteria</taxon>
        <taxon>Bacillati</taxon>
        <taxon>Actinomycetota</taxon>
        <taxon>Actinomycetes</taxon>
        <taxon>Propionibacteriales</taxon>
        <taxon>Propionibacteriaceae</taxon>
        <taxon>Microlunatus</taxon>
    </lineage>
</organism>
<evidence type="ECO:0000313" key="3">
    <source>
        <dbReference type="Proteomes" id="UP001500767"/>
    </source>
</evidence>
<name>A0ABP6X147_9ACTN</name>
<evidence type="ECO:0008006" key="4">
    <source>
        <dbReference type="Google" id="ProtNLM"/>
    </source>
</evidence>
<accession>A0ABP6X147</accession>
<proteinExistence type="predicted"/>
<dbReference type="EMBL" id="BAAAYR010000001">
    <property type="protein sequence ID" value="GAA3557228.1"/>
    <property type="molecule type" value="Genomic_DNA"/>
</dbReference>
<dbReference type="Proteomes" id="UP001500767">
    <property type="component" value="Unassembled WGS sequence"/>
</dbReference>
<evidence type="ECO:0000313" key="2">
    <source>
        <dbReference type="EMBL" id="GAA3557228.1"/>
    </source>
</evidence>
<feature type="region of interest" description="Disordered" evidence="1">
    <location>
        <begin position="33"/>
        <end position="67"/>
    </location>
</feature>
<sequence>MSEPGHPRRTTALVGVLLAVLLAVAYAVTSGLASEPGPVVPTSAPPLPVPTATTTTPPPGTPQRGADFPVRKVGALDADRSVLLNGRGRAELRYRRAPHNGTRLHFICTGCDGDTWLVELPRGNPVGGGPLLNPADVIWAVDTVALGPTSSLLVQAPPTALWTVTLTPFDAVPVNEQTFGSLGDDVVAVSARSDLQLTCGGASFVRTLARGPGEDDYAVDTLQQQDDPGTFPVRRPPATDRMILMVSCPGRWTVTFP</sequence>